<evidence type="ECO:0000256" key="3">
    <source>
        <dbReference type="ARBA" id="ARBA00022989"/>
    </source>
</evidence>
<reference evidence="8 9" key="1">
    <citation type="journal article" date="2017" name="Genome Announc.">
        <title>Genome sequence of the saprophytic ascomycete Epicoccum nigrum ICMP 19927 strain isolated from New Zealand.</title>
        <authorList>
            <person name="Fokin M."/>
            <person name="Fleetwood D."/>
            <person name="Weir B.S."/>
            <person name="Villas-Boas S.G."/>
        </authorList>
    </citation>
    <scope>NUCLEOTIDE SEQUENCE [LARGE SCALE GENOMIC DNA]</scope>
    <source>
        <strain evidence="8 9">ICMP 19927</strain>
    </source>
</reference>
<comment type="subcellular location">
    <subcellularLocation>
        <location evidence="1">Membrane</location>
        <topology evidence="1">Multi-pass membrane protein</topology>
    </subcellularLocation>
</comment>
<keyword evidence="4 6" id="KW-0472">Membrane</keyword>
<proteinExistence type="inferred from homology"/>
<dbReference type="GO" id="GO:0016020">
    <property type="term" value="C:membrane"/>
    <property type="evidence" value="ECO:0007669"/>
    <property type="project" value="UniProtKB-SubCell"/>
</dbReference>
<keyword evidence="2 6" id="KW-0812">Transmembrane</keyword>
<dbReference type="OMA" id="WDITITT"/>
<evidence type="ECO:0000256" key="2">
    <source>
        <dbReference type="ARBA" id="ARBA00022692"/>
    </source>
</evidence>
<evidence type="ECO:0000256" key="6">
    <source>
        <dbReference type="SAM" id="Phobius"/>
    </source>
</evidence>
<evidence type="ECO:0000313" key="9">
    <source>
        <dbReference type="Proteomes" id="UP000193240"/>
    </source>
</evidence>
<comment type="similarity">
    <text evidence="5">Belongs to the SAT4 family.</text>
</comment>
<dbReference type="AlphaFoldDB" id="A0A1Y2LHY1"/>
<accession>A0A1Y2LHY1</accession>
<feature type="transmembrane region" description="Helical" evidence="6">
    <location>
        <begin position="24"/>
        <end position="47"/>
    </location>
</feature>
<evidence type="ECO:0000313" key="8">
    <source>
        <dbReference type="EMBL" id="OSS43564.1"/>
    </source>
</evidence>
<evidence type="ECO:0000256" key="1">
    <source>
        <dbReference type="ARBA" id="ARBA00004141"/>
    </source>
</evidence>
<organism evidence="8 9">
    <name type="scientific">Epicoccum nigrum</name>
    <name type="common">Soil fungus</name>
    <name type="synonym">Epicoccum purpurascens</name>
    <dbReference type="NCBI Taxonomy" id="105696"/>
    <lineage>
        <taxon>Eukaryota</taxon>
        <taxon>Fungi</taxon>
        <taxon>Dikarya</taxon>
        <taxon>Ascomycota</taxon>
        <taxon>Pezizomycotina</taxon>
        <taxon>Dothideomycetes</taxon>
        <taxon>Pleosporomycetidae</taxon>
        <taxon>Pleosporales</taxon>
        <taxon>Pleosporineae</taxon>
        <taxon>Didymellaceae</taxon>
        <taxon>Epicoccum</taxon>
    </lineage>
</organism>
<gene>
    <name evidence="8" type="ORF">B5807_11729</name>
</gene>
<dbReference type="Proteomes" id="UP000193240">
    <property type="component" value="Unassembled WGS sequence"/>
</dbReference>
<keyword evidence="9" id="KW-1185">Reference proteome</keyword>
<feature type="domain" description="Rhodopsin" evidence="7">
    <location>
        <begin position="2"/>
        <end position="165"/>
    </location>
</feature>
<feature type="transmembrane region" description="Helical" evidence="6">
    <location>
        <begin position="67"/>
        <end position="90"/>
    </location>
</feature>
<evidence type="ECO:0000256" key="5">
    <source>
        <dbReference type="ARBA" id="ARBA00038359"/>
    </source>
</evidence>
<evidence type="ECO:0000256" key="4">
    <source>
        <dbReference type="ARBA" id="ARBA00023136"/>
    </source>
</evidence>
<sequence>MCSVKLSYLLFYHRTFPTPDFRKWVWGCIGIVVAYWTGCMLQAFLICRPFERNWNPFIPGHCASYEVAFVTTGVFNAITDLIIIALPIPVISSLHLATATKIGLIAIFAVGFFVTAISIIRITVLLNIDFTDLTYTGHYAAFWSIVEPAVAIINCCVPMMRPLLKMVSPGGLWSSRKDSVEVRRESEEGRLRIRRKGSIQLDEYPLTRIENSTERL</sequence>
<name>A0A1Y2LHY1_EPING</name>
<keyword evidence="3 6" id="KW-1133">Transmembrane helix</keyword>
<dbReference type="PANTHER" id="PTHR33048">
    <property type="entry name" value="PTH11-LIKE INTEGRAL MEMBRANE PROTEIN (AFU_ORTHOLOGUE AFUA_5G11245)"/>
    <property type="match status" value="1"/>
</dbReference>
<dbReference type="STRING" id="105696.A0A1Y2LHY1"/>
<dbReference type="InterPro" id="IPR049326">
    <property type="entry name" value="Rhodopsin_dom_fungi"/>
</dbReference>
<dbReference type="EMBL" id="KZ107863">
    <property type="protein sequence ID" value="OSS43564.1"/>
    <property type="molecule type" value="Genomic_DNA"/>
</dbReference>
<dbReference type="PANTHER" id="PTHR33048:SF161">
    <property type="entry name" value="INTEGRAL MEMBRANE PROTEIN"/>
    <property type="match status" value="1"/>
</dbReference>
<dbReference type="InterPro" id="IPR052337">
    <property type="entry name" value="SAT4-like"/>
</dbReference>
<protein>
    <recommendedName>
        <fullName evidence="7">Rhodopsin domain-containing protein</fullName>
    </recommendedName>
</protein>
<dbReference type="InParanoid" id="A0A1Y2LHY1"/>
<feature type="transmembrane region" description="Helical" evidence="6">
    <location>
        <begin position="102"/>
        <end position="128"/>
    </location>
</feature>
<evidence type="ECO:0000259" key="7">
    <source>
        <dbReference type="Pfam" id="PF20684"/>
    </source>
</evidence>
<feature type="transmembrane region" description="Helical" evidence="6">
    <location>
        <begin position="140"/>
        <end position="160"/>
    </location>
</feature>
<dbReference type="Pfam" id="PF20684">
    <property type="entry name" value="Fung_rhodopsin"/>
    <property type="match status" value="1"/>
</dbReference>